<dbReference type="EMBL" id="AAGVVM010000065">
    <property type="protein sequence ID" value="EBS5460457.1"/>
    <property type="molecule type" value="Genomic_DNA"/>
</dbReference>
<sequence length="70" mass="7785">MTIKVGQKILTGEGQIREQADAGTKKTIGVRSGFLCLLTRHERIKILVENQWCCFNPLAGAGTPRLLTFR</sequence>
<protein>
    <submittedName>
        <fullName evidence="1">Uncharacterized protein</fullName>
    </submittedName>
</protein>
<gene>
    <name evidence="1" type="ORF">DUU06_22935</name>
</gene>
<accession>A0A5V0BD05</accession>
<organism evidence="1">
    <name type="scientific">Salmonella enteritidis</name>
    <dbReference type="NCBI Taxonomy" id="149539"/>
    <lineage>
        <taxon>Bacteria</taxon>
        <taxon>Pseudomonadati</taxon>
        <taxon>Pseudomonadota</taxon>
        <taxon>Gammaproteobacteria</taxon>
        <taxon>Enterobacterales</taxon>
        <taxon>Enterobacteriaceae</taxon>
        <taxon>Salmonella</taxon>
    </lineage>
</organism>
<name>A0A5V0BD05_SALEN</name>
<evidence type="ECO:0000313" key="1">
    <source>
        <dbReference type="EMBL" id="EBS5460457.1"/>
    </source>
</evidence>
<comment type="caution">
    <text evidence="1">The sequence shown here is derived from an EMBL/GenBank/DDBJ whole genome shotgun (WGS) entry which is preliminary data.</text>
</comment>
<proteinExistence type="predicted"/>
<dbReference type="AlphaFoldDB" id="A0A5V0BD05"/>
<reference evidence="1" key="1">
    <citation type="submission" date="2018-07" db="EMBL/GenBank/DDBJ databases">
        <authorList>
            <person name="Ashton P.M."/>
            <person name="Dallman T."/>
            <person name="Nair S."/>
            <person name="De Pinna E."/>
            <person name="Peters T."/>
            <person name="Grant K."/>
        </authorList>
    </citation>
    <scope>NUCLEOTIDE SEQUENCE</scope>
    <source>
        <strain evidence="1">245081</strain>
    </source>
</reference>